<keyword evidence="1" id="KW-0732">Signal</keyword>
<feature type="signal peptide" evidence="1">
    <location>
        <begin position="1"/>
        <end position="23"/>
    </location>
</feature>
<accession>A0A1N7UEK3</accession>
<keyword evidence="2" id="KW-0449">Lipoprotein</keyword>
<dbReference type="InterPro" id="IPR011972">
    <property type="entry name" value="CHP02285"/>
</dbReference>
<reference evidence="2 3" key="1">
    <citation type="submission" date="2014-05" db="EMBL/GenBank/DDBJ databases">
        <title>Pseudomonas simiae WCS417.</title>
        <authorList>
            <person name="Berendsen R.L."/>
        </authorList>
    </citation>
    <scope>NUCLEOTIDE SEQUENCE [LARGE SCALE GENOMIC DNA]</scope>
    <source>
        <strain evidence="2 3">WCS417</strain>
    </source>
</reference>
<dbReference type="AlphaFoldDB" id="A0A1N7UEK3"/>
<dbReference type="OrthoDB" id="8480452at2"/>
<dbReference type="NCBIfam" id="TIGR02285">
    <property type="entry name" value="TIGR02285 family protein"/>
    <property type="match status" value="1"/>
</dbReference>
<evidence type="ECO:0000313" key="2">
    <source>
        <dbReference type="EMBL" id="AIB38374.1"/>
    </source>
</evidence>
<dbReference type="EMBL" id="CP007637">
    <property type="protein sequence ID" value="AIB38374.1"/>
    <property type="molecule type" value="Genomic_DNA"/>
</dbReference>
<dbReference type="Proteomes" id="UP000027308">
    <property type="component" value="Chromosome"/>
</dbReference>
<dbReference type="eggNOG" id="COG0834">
    <property type="taxonomic scope" value="Bacteria"/>
</dbReference>
<organism evidence="2 3">
    <name type="scientific">Pseudomonas simiae</name>
    <dbReference type="NCBI Taxonomy" id="321846"/>
    <lineage>
        <taxon>Bacteria</taxon>
        <taxon>Pseudomonadati</taxon>
        <taxon>Pseudomonadota</taxon>
        <taxon>Gammaproteobacteria</taxon>
        <taxon>Pseudomonadales</taxon>
        <taxon>Pseudomonadaceae</taxon>
        <taxon>Pseudomonas</taxon>
    </lineage>
</organism>
<dbReference type="SUPFAM" id="SSF53850">
    <property type="entry name" value="Periplasmic binding protein-like II"/>
    <property type="match status" value="1"/>
</dbReference>
<protein>
    <submittedName>
        <fullName evidence="2">Lipoprotein</fullName>
    </submittedName>
</protein>
<proteinExistence type="predicted"/>
<dbReference type="RefSeq" id="WP_010207991.1">
    <property type="nucleotide sequence ID" value="NZ_CP007637.1"/>
</dbReference>
<evidence type="ECO:0000313" key="3">
    <source>
        <dbReference type="Proteomes" id="UP000027308"/>
    </source>
</evidence>
<feature type="chain" id="PRO_5009944849" evidence="1">
    <location>
        <begin position="24"/>
        <end position="287"/>
    </location>
</feature>
<sequence>MLRRWLLGLCGPWLVCLPMASQAAETLTWLIRDLPPLTIFDGPQKGQGAIDELLPMLMERLPEYRHKVLHVNRARGLQMLQAPAFTCDPTMLWTAERAKWVVYSRPAFSIVSNGVVVRQDRREVLAPLVAQERVDLTAILQDDHTRLGVVAERSYGAFIDGVLEHTDAHKRVMHYGNDALGSLLQMQRLGRLEAVLGYWTEIRYHALHQGIDPQALAFYPIAGATPYQRIHIGCSDTPQGHQAIQRINQVVGELPQAQLLHAYAAWLDPALRAQYLHDHPLFYQDAP</sequence>
<evidence type="ECO:0000256" key="1">
    <source>
        <dbReference type="SAM" id="SignalP"/>
    </source>
</evidence>
<gene>
    <name evidence="2" type="ORF">PS417_22870</name>
</gene>
<name>A0A1N7UEK3_9PSED</name>